<dbReference type="KEGG" id="psuu:Psuf_038910"/>
<evidence type="ECO:0000256" key="1">
    <source>
        <dbReference type="SAM" id="MobiDB-lite"/>
    </source>
</evidence>
<reference evidence="2 3" key="2">
    <citation type="submission" date="2020-03" db="EMBL/GenBank/DDBJ databases">
        <authorList>
            <person name="Ichikawa N."/>
            <person name="Kimura A."/>
            <person name="Kitahashi Y."/>
            <person name="Uohara A."/>
        </authorList>
    </citation>
    <scope>NUCLEOTIDE SEQUENCE [LARGE SCALE GENOMIC DNA]</scope>
    <source>
        <strain evidence="2 3">NBRC 105367</strain>
    </source>
</reference>
<accession>A0A6F8YKU7</accession>
<evidence type="ECO:0000313" key="2">
    <source>
        <dbReference type="EMBL" id="BCB86578.1"/>
    </source>
</evidence>
<sequence length="128" mass="13794">MLYPLSYEGVATQGTRQWLPTGAGERRRPPTAPTPTGGAQTDRTAQHDLALRRSSLIVTDGRRSAVISIAATSEHACKAAASRRPVVNPSDFKIHSSDSAGNPTQRKDAAESITVRRHSLRRLTPPPC</sequence>
<dbReference type="AlphaFoldDB" id="A0A6F8YKU7"/>
<name>A0A6F8YKU7_9ACTN</name>
<evidence type="ECO:0000313" key="3">
    <source>
        <dbReference type="Proteomes" id="UP000503011"/>
    </source>
</evidence>
<dbReference type="EMBL" id="AP022871">
    <property type="protein sequence ID" value="BCB86578.1"/>
    <property type="molecule type" value="Genomic_DNA"/>
</dbReference>
<proteinExistence type="predicted"/>
<keyword evidence="3" id="KW-1185">Reference proteome</keyword>
<organism evidence="2 3">
    <name type="scientific">Phytohabitans suffuscus</name>
    <dbReference type="NCBI Taxonomy" id="624315"/>
    <lineage>
        <taxon>Bacteria</taxon>
        <taxon>Bacillati</taxon>
        <taxon>Actinomycetota</taxon>
        <taxon>Actinomycetes</taxon>
        <taxon>Micromonosporales</taxon>
        <taxon>Micromonosporaceae</taxon>
    </lineage>
</organism>
<feature type="region of interest" description="Disordered" evidence="1">
    <location>
        <begin position="77"/>
        <end position="128"/>
    </location>
</feature>
<feature type="region of interest" description="Disordered" evidence="1">
    <location>
        <begin position="13"/>
        <end position="48"/>
    </location>
</feature>
<reference evidence="2 3" key="1">
    <citation type="submission" date="2020-03" db="EMBL/GenBank/DDBJ databases">
        <title>Whole genome shotgun sequence of Phytohabitans suffuscus NBRC 105367.</title>
        <authorList>
            <person name="Komaki H."/>
            <person name="Tamura T."/>
        </authorList>
    </citation>
    <scope>NUCLEOTIDE SEQUENCE [LARGE SCALE GENOMIC DNA]</scope>
    <source>
        <strain evidence="2 3">NBRC 105367</strain>
    </source>
</reference>
<dbReference type="Proteomes" id="UP000503011">
    <property type="component" value="Chromosome"/>
</dbReference>
<protein>
    <submittedName>
        <fullName evidence="2">Uncharacterized protein</fullName>
    </submittedName>
</protein>
<gene>
    <name evidence="2" type="ORF">Psuf_038910</name>
</gene>